<name>A0AAD8M8D5_9APIA</name>
<evidence type="ECO:0000313" key="3">
    <source>
        <dbReference type="Proteomes" id="UP001237642"/>
    </source>
</evidence>
<comment type="caution">
    <text evidence="2">The sequence shown here is derived from an EMBL/GenBank/DDBJ whole genome shotgun (WGS) entry which is preliminary data.</text>
</comment>
<feature type="region of interest" description="Disordered" evidence="1">
    <location>
        <begin position="95"/>
        <end position="131"/>
    </location>
</feature>
<dbReference type="Proteomes" id="UP001237642">
    <property type="component" value="Unassembled WGS sequence"/>
</dbReference>
<evidence type="ECO:0000313" key="2">
    <source>
        <dbReference type="EMBL" id="KAK1363454.1"/>
    </source>
</evidence>
<keyword evidence="3" id="KW-1185">Reference proteome</keyword>
<reference evidence="2" key="2">
    <citation type="submission" date="2023-05" db="EMBL/GenBank/DDBJ databases">
        <authorList>
            <person name="Schelkunov M.I."/>
        </authorList>
    </citation>
    <scope>NUCLEOTIDE SEQUENCE</scope>
    <source>
        <strain evidence="2">Hsosn_3</strain>
        <tissue evidence="2">Leaf</tissue>
    </source>
</reference>
<reference evidence="2" key="1">
    <citation type="submission" date="2023-02" db="EMBL/GenBank/DDBJ databases">
        <title>Genome of toxic invasive species Heracleum sosnowskyi carries increased number of genes despite the absence of recent whole-genome duplications.</title>
        <authorList>
            <person name="Schelkunov M."/>
            <person name="Shtratnikova V."/>
            <person name="Makarenko M."/>
            <person name="Klepikova A."/>
            <person name="Omelchenko D."/>
            <person name="Novikova G."/>
            <person name="Obukhova E."/>
            <person name="Bogdanov V."/>
            <person name="Penin A."/>
            <person name="Logacheva M."/>
        </authorList>
    </citation>
    <scope>NUCLEOTIDE SEQUENCE</scope>
    <source>
        <strain evidence="2">Hsosn_3</strain>
        <tissue evidence="2">Leaf</tissue>
    </source>
</reference>
<protein>
    <submittedName>
        <fullName evidence="2">Uncharacterized protein</fullName>
    </submittedName>
</protein>
<proteinExistence type="predicted"/>
<sequence>MAVWASPDEAVGWQHHRSEGEEEFSNPQIHSMRGEINSSFGCWVSVAAIFILLISTTTSIESSSAFHRDDQYHHNSLFRHFTNFRRVPAAGYQRSVLPSPLHPGKIDQTQIDPRYETDERLVPGGPNPLHN</sequence>
<gene>
    <name evidence="2" type="ORF">POM88_039015</name>
</gene>
<accession>A0AAD8M8D5</accession>
<dbReference type="EMBL" id="JAUIZM010000009">
    <property type="protein sequence ID" value="KAK1363454.1"/>
    <property type="molecule type" value="Genomic_DNA"/>
</dbReference>
<organism evidence="2 3">
    <name type="scientific">Heracleum sosnowskyi</name>
    <dbReference type="NCBI Taxonomy" id="360622"/>
    <lineage>
        <taxon>Eukaryota</taxon>
        <taxon>Viridiplantae</taxon>
        <taxon>Streptophyta</taxon>
        <taxon>Embryophyta</taxon>
        <taxon>Tracheophyta</taxon>
        <taxon>Spermatophyta</taxon>
        <taxon>Magnoliopsida</taxon>
        <taxon>eudicotyledons</taxon>
        <taxon>Gunneridae</taxon>
        <taxon>Pentapetalae</taxon>
        <taxon>asterids</taxon>
        <taxon>campanulids</taxon>
        <taxon>Apiales</taxon>
        <taxon>Apiaceae</taxon>
        <taxon>Apioideae</taxon>
        <taxon>apioid superclade</taxon>
        <taxon>Tordylieae</taxon>
        <taxon>Tordyliinae</taxon>
        <taxon>Heracleum</taxon>
    </lineage>
</organism>
<dbReference type="AlphaFoldDB" id="A0AAD8M8D5"/>
<evidence type="ECO:0000256" key="1">
    <source>
        <dbReference type="SAM" id="MobiDB-lite"/>
    </source>
</evidence>